<dbReference type="AlphaFoldDB" id="A0AAW8JMY7"/>
<sequence>MNNFFRVIFVFLICMPYLLKAENVNYVNKKPILINNIESDYNCEKLLENKLEIYLACKDWKLKDTDIIDISSVMKPYISNYVESLVGTTPDDLILSRAFDVNGKIYIFFPNGFVVYFDSKRNYELKNKFKTYTCVSGKCKKFFLWSFTDEEILEKTPNLDFEKDIYLSKKLTIYREELKNSNLVYNLKDSKCTPLNDCMYFICGEKAYIYRVFSTNKILSTLFIGKVEL</sequence>
<evidence type="ECO:0000313" key="1">
    <source>
        <dbReference type="EMBL" id="MDQ9072910.1"/>
    </source>
</evidence>
<reference evidence="1" key="1">
    <citation type="submission" date="2023-08" db="EMBL/GenBank/DDBJ databases">
        <title>Emergence of clinically-relevant ST2 carbapenem-resistant Acinetobacter baumannii strains in hospital sewages in Zhejiang, East of China.</title>
        <authorList>
            <person name="Kaichao C."/>
            <person name="Zhang R."/>
        </authorList>
    </citation>
    <scope>NUCLEOTIDE SEQUENCE</scope>
    <source>
        <strain evidence="1">M-SY-60</strain>
    </source>
</reference>
<comment type="caution">
    <text evidence="1">The sequence shown here is derived from an EMBL/GenBank/DDBJ whole genome shotgun (WGS) entry which is preliminary data.</text>
</comment>
<proteinExistence type="predicted"/>
<accession>A0AAW8JMY7</accession>
<dbReference type="Proteomes" id="UP001243195">
    <property type="component" value="Unassembled WGS sequence"/>
</dbReference>
<name>A0AAW8JMY7_9GAMM</name>
<organism evidence="1 2">
    <name type="scientific">Acinetobacter gerneri</name>
    <dbReference type="NCBI Taxonomy" id="202952"/>
    <lineage>
        <taxon>Bacteria</taxon>
        <taxon>Pseudomonadati</taxon>
        <taxon>Pseudomonadota</taxon>
        <taxon>Gammaproteobacteria</taxon>
        <taxon>Moraxellales</taxon>
        <taxon>Moraxellaceae</taxon>
        <taxon>Acinetobacter</taxon>
    </lineage>
</organism>
<protein>
    <submittedName>
        <fullName evidence="1">Uncharacterized protein</fullName>
    </submittedName>
</protein>
<evidence type="ECO:0000313" key="2">
    <source>
        <dbReference type="Proteomes" id="UP001243195"/>
    </source>
</evidence>
<dbReference type="RefSeq" id="WP_308957094.1">
    <property type="nucleotide sequence ID" value="NZ_JAVICY010000031.1"/>
</dbReference>
<gene>
    <name evidence="1" type="ORF">RFH51_15740</name>
</gene>
<dbReference type="EMBL" id="JAVIDA010000028">
    <property type="protein sequence ID" value="MDQ9072910.1"/>
    <property type="molecule type" value="Genomic_DNA"/>
</dbReference>